<dbReference type="SMART" id="SM00014">
    <property type="entry name" value="acidPPc"/>
    <property type="match status" value="1"/>
</dbReference>
<sequence length="373" mass="41681">MKLIATFAVLALLGTYIQISQQNWLEDTSADFAEWVQSGRTRTVDIIFEIIGAVMGFIFVIISGIMFLMGKREEGMVGMAAALFGSALSGTLKMALMHPRPFWKYPKVLGIECPRDFGAPSGHALSTGCGLIVVGVIWLRSGGQFTRKIFILLFLFILTAFDRIYLGVHFYFQVTLGYLFAALVSAIMLHPKFWKLVHRFGSDKATIKSVFFFILAYTFVSLSLYMFGGSGWDPVWSQIYQEKCNRTLQLSDALIKNFSEALHVWLIFGCVIGYYFLKEKNGPPFSYQLLALSSVLHISACGFVTALDSWMIKNMGGMSRLISLLVLRLVGGIVCTYFLPLIVTKIYGVEKTIKTGLPTRRGNTFDTKTKAVN</sequence>
<dbReference type="Pfam" id="PF01569">
    <property type="entry name" value="PAP2"/>
    <property type="match status" value="1"/>
</dbReference>
<dbReference type="Proteomes" id="UP001162131">
    <property type="component" value="Unassembled WGS sequence"/>
</dbReference>
<dbReference type="PANTHER" id="PTHR14969:SF13">
    <property type="entry name" value="AT30094P"/>
    <property type="match status" value="1"/>
</dbReference>
<feature type="transmembrane region" description="Helical" evidence="1">
    <location>
        <begin position="289"/>
        <end position="312"/>
    </location>
</feature>
<evidence type="ECO:0000256" key="1">
    <source>
        <dbReference type="SAM" id="Phobius"/>
    </source>
</evidence>
<dbReference type="InterPro" id="IPR000326">
    <property type="entry name" value="PAP2/HPO"/>
</dbReference>
<accession>A0AAU9KCB0</accession>
<protein>
    <recommendedName>
        <fullName evidence="2">Phosphatidic acid phosphatase type 2/haloperoxidase domain-containing protein</fullName>
    </recommendedName>
</protein>
<feature type="transmembrane region" description="Helical" evidence="1">
    <location>
        <begin position="117"/>
        <end position="137"/>
    </location>
</feature>
<feature type="transmembrane region" description="Helical" evidence="1">
    <location>
        <begin position="261"/>
        <end position="277"/>
    </location>
</feature>
<evidence type="ECO:0000259" key="2">
    <source>
        <dbReference type="SMART" id="SM00014"/>
    </source>
</evidence>
<keyword evidence="4" id="KW-1185">Reference proteome</keyword>
<feature type="transmembrane region" description="Helical" evidence="1">
    <location>
        <begin position="149"/>
        <end position="165"/>
    </location>
</feature>
<comment type="caution">
    <text evidence="3">The sequence shown here is derived from an EMBL/GenBank/DDBJ whole genome shotgun (WGS) entry which is preliminary data.</text>
</comment>
<dbReference type="SUPFAM" id="SSF48317">
    <property type="entry name" value="Acid phosphatase/Vanadium-dependent haloperoxidase"/>
    <property type="match status" value="1"/>
</dbReference>
<feature type="transmembrane region" description="Helical" evidence="1">
    <location>
        <begin position="210"/>
        <end position="228"/>
    </location>
</feature>
<dbReference type="InterPro" id="IPR036938">
    <property type="entry name" value="PAP2/HPO_sf"/>
</dbReference>
<dbReference type="AlphaFoldDB" id="A0AAU9KCB0"/>
<feature type="transmembrane region" description="Helical" evidence="1">
    <location>
        <begin position="171"/>
        <end position="189"/>
    </location>
</feature>
<gene>
    <name evidence="3" type="ORF">BSTOLATCC_MIC64103</name>
</gene>
<proteinExistence type="predicted"/>
<dbReference type="EMBL" id="CAJZBQ010000062">
    <property type="protein sequence ID" value="CAG9335638.1"/>
    <property type="molecule type" value="Genomic_DNA"/>
</dbReference>
<keyword evidence="1" id="KW-0812">Transmembrane</keyword>
<name>A0AAU9KCB0_9CILI</name>
<dbReference type="CDD" id="cd01610">
    <property type="entry name" value="PAP2_like"/>
    <property type="match status" value="1"/>
</dbReference>
<keyword evidence="1" id="KW-1133">Transmembrane helix</keyword>
<dbReference type="PANTHER" id="PTHR14969">
    <property type="entry name" value="SPHINGOSINE-1-PHOSPHATE PHOSPHOHYDROLASE"/>
    <property type="match status" value="1"/>
</dbReference>
<feature type="transmembrane region" description="Helical" evidence="1">
    <location>
        <begin position="76"/>
        <end position="97"/>
    </location>
</feature>
<organism evidence="3 4">
    <name type="scientific">Blepharisma stoltei</name>
    <dbReference type="NCBI Taxonomy" id="1481888"/>
    <lineage>
        <taxon>Eukaryota</taxon>
        <taxon>Sar</taxon>
        <taxon>Alveolata</taxon>
        <taxon>Ciliophora</taxon>
        <taxon>Postciliodesmatophora</taxon>
        <taxon>Heterotrichea</taxon>
        <taxon>Heterotrichida</taxon>
        <taxon>Blepharismidae</taxon>
        <taxon>Blepharisma</taxon>
    </lineage>
</organism>
<keyword evidence="1" id="KW-0472">Membrane</keyword>
<feature type="transmembrane region" description="Helical" evidence="1">
    <location>
        <begin position="46"/>
        <end position="69"/>
    </location>
</feature>
<feature type="domain" description="Phosphatidic acid phosphatase type 2/haloperoxidase" evidence="2">
    <location>
        <begin position="77"/>
        <end position="189"/>
    </location>
</feature>
<reference evidence="3" key="1">
    <citation type="submission" date="2021-09" db="EMBL/GenBank/DDBJ databases">
        <authorList>
            <consortium name="AG Swart"/>
            <person name="Singh M."/>
            <person name="Singh A."/>
            <person name="Seah K."/>
            <person name="Emmerich C."/>
        </authorList>
    </citation>
    <scope>NUCLEOTIDE SEQUENCE</scope>
    <source>
        <strain evidence="3">ATCC30299</strain>
    </source>
</reference>
<feature type="transmembrane region" description="Helical" evidence="1">
    <location>
        <begin position="324"/>
        <end position="344"/>
    </location>
</feature>
<evidence type="ECO:0000313" key="4">
    <source>
        <dbReference type="Proteomes" id="UP001162131"/>
    </source>
</evidence>
<evidence type="ECO:0000313" key="3">
    <source>
        <dbReference type="EMBL" id="CAG9335638.1"/>
    </source>
</evidence>
<dbReference type="Gene3D" id="1.20.144.10">
    <property type="entry name" value="Phosphatidic acid phosphatase type 2/haloperoxidase"/>
    <property type="match status" value="1"/>
</dbReference>